<dbReference type="EMBL" id="JARKIB010000240">
    <property type="protein sequence ID" value="KAJ7720445.1"/>
    <property type="molecule type" value="Genomic_DNA"/>
</dbReference>
<name>A0AAD7HGT7_9AGAR</name>
<accession>A0AAD7HGT7</accession>
<evidence type="ECO:0000313" key="2">
    <source>
        <dbReference type="EMBL" id="KAJ7720445.1"/>
    </source>
</evidence>
<keyword evidence="3" id="KW-1185">Reference proteome</keyword>
<feature type="chain" id="PRO_5042277076" description="Secreted protein" evidence="1">
    <location>
        <begin position="30"/>
        <end position="83"/>
    </location>
</feature>
<sequence length="83" mass="9670">MRGQEEPLVRNWRMKMVLLSAWTCRLTCAHHPSRLRANSALPYIPEARRPCPLPTLTSPPFSALRTPCRQIRHLSHYRRPTPS</sequence>
<keyword evidence="1" id="KW-0732">Signal</keyword>
<gene>
    <name evidence="2" type="ORF">B0H16DRAFT_1604729</name>
</gene>
<protein>
    <recommendedName>
        <fullName evidence="4">Secreted protein</fullName>
    </recommendedName>
</protein>
<feature type="non-terminal residue" evidence="2">
    <location>
        <position position="83"/>
    </location>
</feature>
<dbReference type="AlphaFoldDB" id="A0AAD7HGT7"/>
<evidence type="ECO:0008006" key="4">
    <source>
        <dbReference type="Google" id="ProtNLM"/>
    </source>
</evidence>
<evidence type="ECO:0000313" key="3">
    <source>
        <dbReference type="Proteomes" id="UP001215598"/>
    </source>
</evidence>
<comment type="caution">
    <text evidence="2">The sequence shown here is derived from an EMBL/GenBank/DDBJ whole genome shotgun (WGS) entry which is preliminary data.</text>
</comment>
<proteinExistence type="predicted"/>
<organism evidence="2 3">
    <name type="scientific">Mycena metata</name>
    <dbReference type="NCBI Taxonomy" id="1033252"/>
    <lineage>
        <taxon>Eukaryota</taxon>
        <taxon>Fungi</taxon>
        <taxon>Dikarya</taxon>
        <taxon>Basidiomycota</taxon>
        <taxon>Agaricomycotina</taxon>
        <taxon>Agaricomycetes</taxon>
        <taxon>Agaricomycetidae</taxon>
        <taxon>Agaricales</taxon>
        <taxon>Marasmiineae</taxon>
        <taxon>Mycenaceae</taxon>
        <taxon>Mycena</taxon>
    </lineage>
</organism>
<dbReference type="Proteomes" id="UP001215598">
    <property type="component" value="Unassembled WGS sequence"/>
</dbReference>
<evidence type="ECO:0000256" key="1">
    <source>
        <dbReference type="SAM" id="SignalP"/>
    </source>
</evidence>
<feature type="signal peptide" evidence="1">
    <location>
        <begin position="1"/>
        <end position="29"/>
    </location>
</feature>
<reference evidence="2" key="1">
    <citation type="submission" date="2023-03" db="EMBL/GenBank/DDBJ databases">
        <title>Massive genome expansion in bonnet fungi (Mycena s.s.) driven by repeated elements and novel gene families across ecological guilds.</title>
        <authorList>
            <consortium name="Lawrence Berkeley National Laboratory"/>
            <person name="Harder C.B."/>
            <person name="Miyauchi S."/>
            <person name="Viragh M."/>
            <person name="Kuo A."/>
            <person name="Thoen E."/>
            <person name="Andreopoulos B."/>
            <person name="Lu D."/>
            <person name="Skrede I."/>
            <person name="Drula E."/>
            <person name="Henrissat B."/>
            <person name="Morin E."/>
            <person name="Kohler A."/>
            <person name="Barry K."/>
            <person name="LaButti K."/>
            <person name="Morin E."/>
            <person name="Salamov A."/>
            <person name="Lipzen A."/>
            <person name="Mereny Z."/>
            <person name="Hegedus B."/>
            <person name="Baldrian P."/>
            <person name="Stursova M."/>
            <person name="Weitz H."/>
            <person name="Taylor A."/>
            <person name="Grigoriev I.V."/>
            <person name="Nagy L.G."/>
            <person name="Martin F."/>
            <person name="Kauserud H."/>
        </authorList>
    </citation>
    <scope>NUCLEOTIDE SEQUENCE</scope>
    <source>
        <strain evidence="2">CBHHK182m</strain>
    </source>
</reference>